<evidence type="ECO:0000313" key="2">
    <source>
        <dbReference type="EMBL" id="ACP22972.1"/>
    </source>
</evidence>
<geneLocation type="plasmid" evidence="3">
    <name>sym pNGR234b</name>
</geneLocation>
<feature type="compositionally biased region" description="Basic residues" evidence="1">
    <location>
        <begin position="53"/>
        <end position="64"/>
    </location>
</feature>
<keyword evidence="3" id="KW-1185">Reference proteome</keyword>
<sequence>MGVLVRARGFFLSKSDVQQALPTQRGRCRPVCRELSGGRVHREPGQSQEDSRRRCRTRDGRRRKGDAALNVVTGADKVARLLLGLANKNLSRQVAASPAIINDAPGLIVTLDGHLDQTLSIALDGAGRIAGISRQAHRYPIPIDRV</sequence>
<dbReference type="Proteomes" id="UP000001054">
    <property type="component" value="Plasmid pNGR234b"/>
</dbReference>
<dbReference type="AlphaFoldDB" id="C3KKN6"/>
<evidence type="ECO:0000256" key="1">
    <source>
        <dbReference type="SAM" id="MobiDB-lite"/>
    </source>
</evidence>
<keyword evidence="2" id="KW-0614">Plasmid</keyword>
<reference evidence="2 3" key="2">
    <citation type="journal article" date="2009" name="Appl. Environ. Microbiol.">
        <title>Rhizobium sp. strain NGR234 possesses a remarkable number of secretion systems.</title>
        <authorList>
            <person name="Schmeisser C."/>
            <person name="Liesegang H."/>
            <person name="Krysciak D."/>
            <person name="Bakkou N."/>
            <person name="Le Quere A."/>
            <person name="Wollherr A."/>
            <person name="Heinemeyer I."/>
            <person name="Morgenstern B."/>
            <person name="Pommerening-Roeser A."/>
            <person name="Flores M."/>
            <person name="Palacios R."/>
            <person name="Brenner S."/>
            <person name="Gottschalk G."/>
            <person name="Schmitz R.A."/>
            <person name="Broughton W.J."/>
            <person name="Perret X."/>
            <person name="Strittmatter A.W."/>
            <person name="Streit W.R."/>
        </authorList>
    </citation>
    <scope>NUCLEOTIDE SEQUENCE [LARGE SCALE GENOMIC DNA]</scope>
    <source>
        <strain evidence="3">NBRC 101917 / NGR234</strain>
    </source>
</reference>
<feature type="compositionally biased region" description="Basic and acidic residues" evidence="1">
    <location>
        <begin position="40"/>
        <end position="52"/>
    </location>
</feature>
<proteinExistence type="predicted"/>
<protein>
    <submittedName>
        <fullName evidence="2">Uncharacterized protein</fullName>
    </submittedName>
</protein>
<evidence type="ECO:0000313" key="3">
    <source>
        <dbReference type="Proteomes" id="UP000001054"/>
    </source>
</evidence>
<dbReference type="PATRIC" id="fig|394.7.peg.1934"/>
<dbReference type="KEGG" id="rhi:NGR_b15210"/>
<dbReference type="OrthoDB" id="3211555at2"/>
<organism evidence="2 3">
    <name type="scientific">Sinorhizobium fredii (strain NBRC 101917 / NGR234)</name>
    <dbReference type="NCBI Taxonomy" id="394"/>
    <lineage>
        <taxon>Bacteria</taxon>
        <taxon>Pseudomonadati</taxon>
        <taxon>Pseudomonadota</taxon>
        <taxon>Alphaproteobacteria</taxon>
        <taxon>Hyphomicrobiales</taxon>
        <taxon>Rhizobiaceae</taxon>
        <taxon>Sinorhizobium/Ensifer group</taxon>
        <taxon>Sinorhizobium</taxon>
    </lineage>
</organism>
<reference evidence="3" key="1">
    <citation type="journal article" date="2004" name="J. Bacteriol.">
        <title>An evolutionary hot spot: the pNGR234b replicon of Rhizobium sp. strain NGR234.</title>
        <authorList>
            <person name="Streit W.R."/>
            <person name="Schmitz R.A."/>
            <person name="Perret X."/>
            <person name="Staehelin C."/>
            <person name="Deakin W.J."/>
            <person name="Raasch C."/>
            <person name="Liesegang H."/>
            <person name="Broughton W.J."/>
        </authorList>
    </citation>
    <scope>NUCLEOTIDE SEQUENCE [LARGE SCALE GENOMIC DNA]</scope>
    <source>
        <strain evidence="3">NBRC 101917 / NGR234</strain>
    </source>
</reference>
<dbReference type="HOGENOM" id="CLU_1775935_0_0_5"/>
<gene>
    <name evidence="2" type="ordered locus">NGR_b15210</name>
</gene>
<feature type="region of interest" description="Disordered" evidence="1">
    <location>
        <begin position="38"/>
        <end position="64"/>
    </location>
</feature>
<name>C3KKN6_SINFN</name>
<dbReference type="EMBL" id="CP000874">
    <property type="protein sequence ID" value="ACP22972.1"/>
    <property type="molecule type" value="Genomic_DNA"/>
</dbReference>
<accession>C3KKN6</accession>